<proteinExistence type="predicted"/>
<comment type="caution">
    <text evidence="2">The sequence shown here is derived from an EMBL/GenBank/DDBJ whole genome shotgun (WGS) entry which is preliminary data.</text>
</comment>
<protein>
    <recommendedName>
        <fullName evidence="4">Trypsin-like peptidase domain-containing protein</fullName>
    </recommendedName>
</protein>
<dbReference type="SUPFAM" id="SSF50494">
    <property type="entry name" value="Trypsin-like serine proteases"/>
    <property type="match status" value="1"/>
</dbReference>
<dbReference type="EMBL" id="VYXP01000004">
    <property type="protein sequence ID" value="KAA9131912.1"/>
    <property type="molecule type" value="Genomic_DNA"/>
</dbReference>
<feature type="signal peptide" evidence="1">
    <location>
        <begin position="1"/>
        <end position="21"/>
    </location>
</feature>
<evidence type="ECO:0000313" key="3">
    <source>
        <dbReference type="Proteomes" id="UP000325372"/>
    </source>
</evidence>
<gene>
    <name evidence="2" type="ORF">F3N42_06980</name>
</gene>
<reference evidence="2 3" key="1">
    <citation type="submission" date="2019-09" db="EMBL/GenBank/DDBJ databases">
        <title>Wenzhouxiangella sp. Genome sequencing and assembly.</title>
        <authorList>
            <person name="Zhang R."/>
        </authorList>
    </citation>
    <scope>NUCLEOTIDE SEQUENCE [LARGE SCALE GENOMIC DNA]</scope>
    <source>
        <strain evidence="2 3">W260</strain>
    </source>
</reference>
<dbReference type="InterPro" id="IPR009003">
    <property type="entry name" value="Peptidase_S1_PA"/>
</dbReference>
<dbReference type="AlphaFoldDB" id="A0A5N0TAC0"/>
<sequence length="276" mass="29629">MKTRLALLVIVLSLADLPASQGSEVSLFDAPLAGGTIYCDGARRGSAVMVDGPEGSSQLAGVFIVSAAHVFYDLHSGQRYQDCYFDYRGLEHLPGYRATLSTQWLQLGDFDPREDPSQARNGHGDWAVAYLPEPPRAAKRHQPIQLAGPDEWPVSRSQEFYLLAWDPDSQRVVTSGPCEGLPSTPADIGGGLWPGQWLDNCGDGRPGSSGGGLLWKDGEYLSLLAIRTGAHWRLGEPGAAANSQANWDPAWSANTSRGVDGEVLQAMLQLAASAVR</sequence>
<evidence type="ECO:0000256" key="1">
    <source>
        <dbReference type="SAM" id="SignalP"/>
    </source>
</evidence>
<organism evidence="2 3">
    <name type="scientific">Marinihelvus fidelis</name>
    <dbReference type="NCBI Taxonomy" id="2613842"/>
    <lineage>
        <taxon>Bacteria</taxon>
        <taxon>Pseudomonadati</taxon>
        <taxon>Pseudomonadota</taxon>
        <taxon>Gammaproteobacteria</taxon>
        <taxon>Chromatiales</taxon>
        <taxon>Wenzhouxiangellaceae</taxon>
        <taxon>Marinihelvus</taxon>
    </lineage>
</organism>
<evidence type="ECO:0000313" key="2">
    <source>
        <dbReference type="EMBL" id="KAA9131912.1"/>
    </source>
</evidence>
<keyword evidence="3" id="KW-1185">Reference proteome</keyword>
<dbReference type="RefSeq" id="WP_150863702.1">
    <property type="nucleotide sequence ID" value="NZ_VYXP01000004.1"/>
</dbReference>
<name>A0A5N0TAC0_9GAMM</name>
<dbReference type="Proteomes" id="UP000325372">
    <property type="component" value="Unassembled WGS sequence"/>
</dbReference>
<feature type="chain" id="PRO_5024323535" description="Trypsin-like peptidase domain-containing protein" evidence="1">
    <location>
        <begin position="22"/>
        <end position="276"/>
    </location>
</feature>
<accession>A0A5N0TAC0</accession>
<evidence type="ECO:0008006" key="4">
    <source>
        <dbReference type="Google" id="ProtNLM"/>
    </source>
</evidence>
<keyword evidence="1" id="KW-0732">Signal</keyword>